<dbReference type="EMBL" id="JBHUIW010000002">
    <property type="protein sequence ID" value="MFD2181092.1"/>
    <property type="molecule type" value="Genomic_DNA"/>
</dbReference>
<comment type="caution">
    <text evidence="1">The sequence shown here is derived from an EMBL/GenBank/DDBJ whole genome shotgun (WGS) entry which is preliminary data.</text>
</comment>
<proteinExistence type="predicted"/>
<accession>A0ABW5AF83</accession>
<dbReference type="Proteomes" id="UP001597314">
    <property type="component" value="Unassembled WGS sequence"/>
</dbReference>
<sequence length="322" mass="36947">MSETEAKDERPRTGLDAPPPRVWTLKEKLLLRPQIRVSRDVLRYGIRRHAASWYARRPSDAIDLAGREAALSEAIVGVVTWKRLDLLEWQVPLVREHLAEHRSFVVLDNSPRGPERDAIRAFCRREAVPYVGLPDNPYNGSMKTASQSHGCALVWATRNLVARFRPRYFGFIDHDIFPLAPYRIADRLADQPVFGVRCPSGRLPEAWMLWAGFCFYRTADVPVQRMNFVPTYRYGMDTGGENWAVIYRDLDETKLVFADQRLTRIGTGYDFHRDYVQWVDGWLHVMNASAWRQVDGDRGPVVLGLLRAATRSPPACARLDKL</sequence>
<evidence type="ECO:0000313" key="1">
    <source>
        <dbReference type="EMBL" id="MFD2181092.1"/>
    </source>
</evidence>
<dbReference type="RefSeq" id="WP_378476286.1">
    <property type="nucleotide sequence ID" value="NZ_JBHUIW010000002.1"/>
</dbReference>
<organism evidence="1 2">
    <name type="scientific">Rhodoplanes azumiensis</name>
    <dbReference type="NCBI Taxonomy" id="1897628"/>
    <lineage>
        <taxon>Bacteria</taxon>
        <taxon>Pseudomonadati</taxon>
        <taxon>Pseudomonadota</taxon>
        <taxon>Alphaproteobacteria</taxon>
        <taxon>Hyphomicrobiales</taxon>
        <taxon>Nitrobacteraceae</taxon>
        <taxon>Rhodoplanes</taxon>
    </lineage>
</organism>
<protein>
    <recommendedName>
        <fullName evidence="3">Glycosyltransferase</fullName>
    </recommendedName>
</protein>
<gene>
    <name evidence="1" type="ORF">ACFSOX_02915</name>
</gene>
<name>A0ABW5AF83_9BRAD</name>
<reference evidence="2" key="1">
    <citation type="journal article" date="2019" name="Int. J. Syst. Evol. Microbiol.">
        <title>The Global Catalogue of Microorganisms (GCM) 10K type strain sequencing project: providing services to taxonomists for standard genome sequencing and annotation.</title>
        <authorList>
            <consortium name="The Broad Institute Genomics Platform"/>
            <consortium name="The Broad Institute Genome Sequencing Center for Infectious Disease"/>
            <person name="Wu L."/>
            <person name="Ma J."/>
        </authorList>
    </citation>
    <scope>NUCLEOTIDE SEQUENCE [LARGE SCALE GENOMIC DNA]</scope>
    <source>
        <strain evidence="2">CGMCC 1.6774</strain>
    </source>
</reference>
<keyword evidence="2" id="KW-1185">Reference proteome</keyword>
<evidence type="ECO:0000313" key="2">
    <source>
        <dbReference type="Proteomes" id="UP001597314"/>
    </source>
</evidence>
<evidence type="ECO:0008006" key="3">
    <source>
        <dbReference type="Google" id="ProtNLM"/>
    </source>
</evidence>